<sequence length="121" mass="13137">MEEAKKVKSVHPLALEGSRTKRGGVVRVQEREDHIYFGEGRHRLAHVGDEVVYPDGSVSCIVSGAGYGFAYRGFPAAIIGSEAENGDVIEWLPDTGIAAEIHVPEEGIEGFLVRGYSAPWK</sequence>
<reference evidence="2" key="1">
    <citation type="submission" date="2011-01" db="EMBL/GenBank/DDBJ databases">
        <title>Complete sequence of chromosome of Rahnella sp. Y9602.</title>
        <authorList>
            <consortium name="US DOE Joint Genome Institute"/>
            <person name="Lucas S."/>
            <person name="Copeland A."/>
            <person name="Lapidus A."/>
            <person name="Cheng J.-F."/>
            <person name="Goodwin L."/>
            <person name="Pitluck S."/>
            <person name="Lu M."/>
            <person name="Detter J.C."/>
            <person name="Han C."/>
            <person name="Tapia R."/>
            <person name="Land M."/>
            <person name="Hauser L."/>
            <person name="Kyrpides N."/>
            <person name="Ivanova N."/>
            <person name="Ovchinnikova G."/>
            <person name="Pagani I."/>
            <person name="Sobecky P.A."/>
            <person name="Martinez R.J."/>
            <person name="Woyke T."/>
        </authorList>
    </citation>
    <scope>NUCLEOTIDE SEQUENCE [LARGE SCALE GENOMIC DNA]</scope>
    <source>
        <strain evidence="2">Y9602</strain>
    </source>
</reference>
<evidence type="ECO:0000313" key="2">
    <source>
        <dbReference type="Proteomes" id="UP000007257"/>
    </source>
</evidence>
<proteinExistence type="predicted"/>
<reference evidence="1 2" key="2">
    <citation type="journal article" date="2012" name="J. Bacteriol.">
        <title>Complete Genome Sequence of Rahnella sp. Strain Y9602, a Gammaproteobacterium Isolate from Metal- and Radionuclide-Contaminated Soil.</title>
        <authorList>
            <person name="Martinez R.J."/>
            <person name="Bruce D."/>
            <person name="Detter C."/>
            <person name="Goodwin L.A."/>
            <person name="Han J."/>
            <person name="Han C.S."/>
            <person name="Held B."/>
            <person name="Land M.L."/>
            <person name="Mikhailova N."/>
            <person name="Nolan M."/>
            <person name="Pennacchio L."/>
            <person name="Pitluck S."/>
            <person name="Tapia R."/>
            <person name="Woyke T."/>
            <person name="Sobecky P.A."/>
        </authorList>
    </citation>
    <scope>NUCLEOTIDE SEQUENCE [LARGE SCALE GENOMIC DNA]</scope>
    <source>
        <strain evidence="1 2">Y9602</strain>
    </source>
</reference>
<name>A0A0H3F5L7_RAHSY</name>
<dbReference type="eggNOG" id="COG4104">
    <property type="taxonomic scope" value="Bacteria"/>
</dbReference>
<accession>A0A0H3F5L7</accession>
<protein>
    <submittedName>
        <fullName evidence="1">Uncharacterized protein</fullName>
    </submittedName>
</protein>
<dbReference type="EMBL" id="CP002505">
    <property type="protein sequence ID" value="ADW72183.1"/>
    <property type="molecule type" value="Genomic_DNA"/>
</dbReference>
<evidence type="ECO:0000313" key="1">
    <source>
        <dbReference type="EMBL" id="ADW72183.1"/>
    </source>
</evidence>
<dbReference type="Proteomes" id="UP000007257">
    <property type="component" value="Chromosome"/>
</dbReference>
<dbReference type="HOGENOM" id="CLU_2036072_0_0_6"/>
<organism evidence="1 2">
    <name type="scientific">Rahnella sp. (strain Y9602)</name>
    <dbReference type="NCBI Taxonomy" id="2703885"/>
    <lineage>
        <taxon>Bacteria</taxon>
        <taxon>Pseudomonadati</taxon>
        <taxon>Pseudomonadota</taxon>
        <taxon>Gammaproteobacteria</taxon>
        <taxon>Enterobacterales</taxon>
        <taxon>Yersiniaceae</taxon>
        <taxon>Rahnella</taxon>
    </lineage>
</organism>
<dbReference type="OrthoDB" id="6899605at2"/>
<gene>
    <name evidence="1" type="ordered locus">Rahaq_0556</name>
</gene>
<dbReference type="AlphaFoldDB" id="A0A0H3F5L7"/>
<dbReference type="RefSeq" id="WP_013573889.1">
    <property type="nucleotide sequence ID" value="NC_015061.1"/>
</dbReference>
<dbReference type="KEGG" id="rah:Rahaq_0556"/>